<comment type="caution">
    <text evidence="5">Lacks conserved residue(s) required for the propagation of feature annotation.</text>
</comment>
<keyword evidence="2 5" id="KW-0808">Transferase</keyword>
<dbReference type="EMBL" id="DSMG01000017">
    <property type="protein sequence ID" value="HDX30143.1"/>
    <property type="molecule type" value="Genomic_DNA"/>
</dbReference>
<dbReference type="NCBIfam" id="TIGR03534">
    <property type="entry name" value="RF_mod_PrmC"/>
    <property type="match status" value="1"/>
</dbReference>
<feature type="binding site" evidence="5">
    <location>
        <position position="163"/>
    </location>
    <ligand>
        <name>S-adenosyl-L-methionine</name>
        <dbReference type="ChEBI" id="CHEBI:59789"/>
    </ligand>
</feature>
<evidence type="ECO:0000256" key="4">
    <source>
        <dbReference type="ARBA" id="ARBA00048391"/>
    </source>
</evidence>
<dbReference type="Gene3D" id="3.40.50.150">
    <property type="entry name" value="Vaccinia Virus protein VP39"/>
    <property type="match status" value="1"/>
</dbReference>
<dbReference type="Pfam" id="PF17827">
    <property type="entry name" value="PrmC_N"/>
    <property type="match status" value="1"/>
</dbReference>
<dbReference type="HAMAP" id="MF_02126">
    <property type="entry name" value="RF_methyltr_PrmC"/>
    <property type="match status" value="1"/>
</dbReference>
<proteinExistence type="inferred from homology"/>
<dbReference type="Gene3D" id="1.10.8.10">
    <property type="entry name" value="DNA helicase RuvA subunit, C-terminal domain"/>
    <property type="match status" value="1"/>
</dbReference>
<dbReference type="Pfam" id="PF05175">
    <property type="entry name" value="MTS"/>
    <property type="match status" value="1"/>
</dbReference>
<dbReference type="InterPro" id="IPR040758">
    <property type="entry name" value="PrmC_N"/>
</dbReference>
<dbReference type="SUPFAM" id="SSF53335">
    <property type="entry name" value="S-adenosyl-L-methionine-dependent methyltransferases"/>
    <property type="match status" value="1"/>
</dbReference>
<organism evidence="8">
    <name type="scientific">Caldilinea aerophila</name>
    <dbReference type="NCBI Taxonomy" id="133453"/>
    <lineage>
        <taxon>Bacteria</taxon>
        <taxon>Bacillati</taxon>
        <taxon>Chloroflexota</taxon>
        <taxon>Caldilineae</taxon>
        <taxon>Caldilineales</taxon>
        <taxon>Caldilineaceae</taxon>
        <taxon>Caldilinea</taxon>
    </lineage>
</organism>
<keyword evidence="3 5" id="KW-0949">S-adenosyl-L-methionine</keyword>
<dbReference type="InterPro" id="IPR029063">
    <property type="entry name" value="SAM-dependent_MTases_sf"/>
</dbReference>
<dbReference type="NCBIfam" id="TIGR00536">
    <property type="entry name" value="hemK_fam"/>
    <property type="match status" value="1"/>
</dbReference>
<name>A0A7C1J8G1_9CHLR</name>
<evidence type="ECO:0000256" key="5">
    <source>
        <dbReference type="HAMAP-Rule" id="MF_02126"/>
    </source>
</evidence>
<comment type="similarity">
    <text evidence="5">Belongs to the protein N5-glutamine methyltransferase family. PrmC subfamily.</text>
</comment>
<dbReference type="PANTHER" id="PTHR18895">
    <property type="entry name" value="HEMK METHYLTRANSFERASE"/>
    <property type="match status" value="1"/>
</dbReference>
<evidence type="ECO:0000259" key="7">
    <source>
        <dbReference type="Pfam" id="PF17827"/>
    </source>
</evidence>
<sequence>MAEDARIWQEVIWRLSNDVTVGQAINAATQRLEEANISTARLDAQVILAHVLGVDRSWLFAHHEQTLSPQQAEVYTELVVRRVMHEPVAYLTHHKEFYGIDLYVDRHVLIPRPETEMLVDQVLTEAAIRAPQQVLVADVGTGSGAIAVAIAMNAENAHIYALDVSENALAVAQRNVETYALGERIHLLQSDLLAALPKRVDIVVANLPYVTDDDYRTLEPDVRDYEPAQALLGGPQGLSVIARLLPQLPRQCNPSALVVLEIGYNQGPAMLEMVETLLPQATQIELHRDYQGRDRVISFQL</sequence>
<comment type="function">
    <text evidence="5">Methylates the class 1 translation termination release factors RF1/PrfA and RF2/PrfB on the glutamine residue of the universally conserved GGQ motif.</text>
</comment>
<feature type="domain" description="Release factor glutamine methyltransferase N-terminal" evidence="7">
    <location>
        <begin position="23"/>
        <end position="92"/>
    </location>
</feature>
<dbReference type="EC" id="2.1.1.297" evidence="5"/>
<comment type="catalytic activity">
    <reaction evidence="4 5">
        <text>L-glutaminyl-[peptide chain release factor] + S-adenosyl-L-methionine = N(5)-methyl-L-glutaminyl-[peptide chain release factor] + S-adenosyl-L-homocysteine + H(+)</text>
        <dbReference type="Rhea" id="RHEA:42896"/>
        <dbReference type="Rhea" id="RHEA-COMP:10271"/>
        <dbReference type="Rhea" id="RHEA-COMP:10272"/>
        <dbReference type="ChEBI" id="CHEBI:15378"/>
        <dbReference type="ChEBI" id="CHEBI:30011"/>
        <dbReference type="ChEBI" id="CHEBI:57856"/>
        <dbReference type="ChEBI" id="CHEBI:59789"/>
        <dbReference type="ChEBI" id="CHEBI:61891"/>
        <dbReference type="EC" id="2.1.1.297"/>
    </reaction>
</comment>
<dbReference type="AlphaFoldDB" id="A0A7C1J8G1"/>
<dbReference type="InterPro" id="IPR004556">
    <property type="entry name" value="HemK-like"/>
</dbReference>
<dbReference type="CDD" id="cd02440">
    <property type="entry name" value="AdoMet_MTases"/>
    <property type="match status" value="1"/>
</dbReference>
<comment type="caution">
    <text evidence="8">The sequence shown here is derived from an EMBL/GenBank/DDBJ whole genome shotgun (WGS) entry which is preliminary data.</text>
</comment>
<evidence type="ECO:0000256" key="3">
    <source>
        <dbReference type="ARBA" id="ARBA00022691"/>
    </source>
</evidence>
<protein>
    <recommendedName>
        <fullName evidence="5">Release factor glutamine methyltransferase</fullName>
        <shortName evidence="5">RF MTase</shortName>
        <ecNumber evidence="5">2.1.1.297</ecNumber>
    </recommendedName>
    <alternativeName>
        <fullName evidence="5">N5-glutamine methyltransferase PrmC</fullName>
    </alternativeName>
    <alternativeName>
        <fullName evidence="5">Protein-(glutamine-N5) MTase PrmC</fullName>
    </alternativeName>
    <alternativeName>
        <fullName evidence="5">Protein-glutamine N-methyltransferase PrmC</fullName>
    </alternativeName>
</protein>
<evidence type="ECO:0000256" key="2">
    <source>
        <dbReference type="ARBA" id="ARBA00022679"/>
    </source>
</evidence>
<dbReference type="InterPro" id="IPR019874">
    <property type="entry name" value="RF_methyltr_PrmC"/>
</dbReference>
<evidence type="ECO:0000313" key="8">
    <source>
        <dbReference type="EMBL" id="HDX30143.1"/>
    </source>
</evidence>
<dbReference type="InterPro" id="IPR007848">
    <property type="entry name" value="Small_mtfrase_dom"/>
</dbReference>
<dbReference type="PANTHER" id="PTHR18895:SF74">
    <property type="entry name" value="MTRF1L RELEASE FACTOR GLUTAMINE METHYLTRANSFERASE"/>
    <property type="match status" value="1"/>
</dbReference>
<feature type="binding site" evidence="5">
    <location>
        <begin position="140"/>
        <end position="144"/>
    </location>
    <ligand>
        <name>S-adenosyl-L-methionine</name>
        <dbReference type="ChEBI" id="CHEBI:59789"/>
    </ligand>
</feature>
<reference evidence="8" key="1">
    <citation type="journal article" date="2020" name="mSystems">
        <title>Genome- and Community-Level Interaction Insights into Carbon Utilization and Element Cycling Functions of Hydrothermarchaeota in Hydrothermal Sediment.</title>
        <authorList>
            <person name="Zhou Z."/>
            <person name="Liu Y."/>
            <person name="Xu W."/>
            <person name="Pan J."/>
            <person name="Luo Z.H."/>
            <person name="Li M."/>
        </authorList>
    </citation>
    <scope>NUCLEOTIDE SEQUENCE [LARGE SCALE GENOMIC DNA]</scope>
    <source>
        <strain evidence="8">SpSt-289</strain>
    </source>
</reference>
<dbReference type="GO" id="GO:0102559">
    <property type="term" value="F:peptide chain release factor N(5)-glutamine methyltransferase activity"/>
    <property type="evidence" value="ECO:0007669"/>
    <property type="project" value="UniProtKB-EC"/>
</dbReference>
<gene>
    <name evidence="5 8" type="primary">prmC</name>
    <name evidence="8" type="ORF">ENQ20_01465</name>
</gene>
<dbReference type="GO" id="GO:0032259">
    <property type="term" value="P:methylation"/>
    <property type="evidence" value="ECO:0007669"/>
    <property type="project" value="UniProtKB-KW"/>
</dbReference>
<feature type="domain" description="Methyltransferase small" evidence="6">
    <location>
        <begin position="132"/>
        <end position="214"/>
    </location>
</feature>
<keyword evidence="1 5" id="KW-0489">Methyltransferase</keyword>
<dbReference type="InterPro" id="IPR050320">
    <property type="entry name" value="N5-glutamine_MTase"/>
</dbReference>
<accession>A0A7C1J8G1</accession>
<evidence type="ECO:0000256" key="1">
    <source>
        <dbReference type="ARBA" id="ARBA00022603"/>
    </source>
</evidence>
<feature type="binding site" evidence="5">
    <location>
        <position position="206"/>
    </location>
    <ligand>
        <name>S-adenosyl-L-methionine</name>
        <dbReference type="ChEBI" id="CHEBI:59789"/>
    </ligand>
</feature>
<evidence type="ECO:0000259" key="6">
    <source>
        <dbReference type="Pfam" id="PF05175"/>
    </source>
</evidence>